<dbReference type="AlphaFoldDB" id="A0A2G9RYF7"/>
<name>A0A2G9RYF7_AQUCT</name>
<evidence type="ECO:0000313" key="2">
    <source>
        <dbReference type="EMBL" id="PIO32874.1"/>
    </source>
</evidence>
<dbReference type="Proteomes" id="UP000228934">
    <property type="component" value="Unassembled WGS sequence"/>
</dbReference>
<proteinExistence type="predicted"/>
<organism evidence="2 3">
    <name type="scientific">Aquarana catesbeiana</name>
    <name type="common">American bullfrog</name>
    <name type="synonym">Rana catesbeiana</name>
    <dbReference type="NCBI Taxonomy" id="8400"/>
    <lineage>
        <taxon>Eukaryota</taxon>
        <taxon>Metazoa</taxon>
        <taxon>Chordata</taxon>
        <taxon>Craniata</taxon>
        <taxon>Vertebrata</taxon>
        <taxon>Euteleostomi</taxon>
        <taxon>Amphibia</taxon>
        <taxon>Batrachia</taxon>
        <taxon>Anura</taxon>
        <taxon>Neobatrachia</taxon>
        <taxon>Ranoidea</taxon>
        <taxon>Ranidae</taxon>
        <taxon>Aquarana</taxon>
    </lineage>
</organism>
<feature type="domain" description="Kinesin-like KIF1-type" evidence="1">
    <location>
        <begin position="4"/>
        <end position="51"/>
    </location>
</feature>
<keyword evidence="3" id="KW-1185">Reference proteome</keyword>
<evidence type="ECO:0000259" key="1">
    <source>
        <dbReference type="Pfam" id="PF12423"/>
    </source>
</evidence>
<sequence>MEKLRMRLDQMREMYDRAGEMASNVQDDTDTVINGGDPFYDRFHWFKLVGR</sequence>
<protein>
    <recommendedName>
        <fullName evidence="1">Kinesin-like KIF1-type domain-containing protein</fullName>
    </recommendedName>
</protein>
<accession>A0A2G9RYF7</accession>
<dbReference type="EMBL" id="KV928413">
    <property type="protein sequence ID" value="PIO32874.1"/>
    <property type="molecule type" value="Genomic_DNA"/>
</dbReference>
<reference evidence="3" key="1">
    <citation type="journal article" date="2017" name="Nat. Commun.">
        <title>The North American bullfrog draft genome provides insight into hormonal regulation of long noncoding RNA.</title>
        <authorList>
            <person name="Hammond S.A."/>
            <person name="Warren R.L."/>
            <person name="Vandervalk B.P."/>
            <person name="Kucuk E."/>
            <person name="Khan H."/>
            <person name="Gibb E.A."/>
            <person name="Pandoh P."/>
            <person name="Kirk H."/>
            <person name="Zhao Y."/>
            <person name="Jones M."/>
            <person name="Mungall A.J."/>
            <person name="Coope R."/>
            <person name="Pleasance S."/>
            <person name="Moore R.A."/>
            <person name="Holt R.A."/>
            <person name="Round J.M."/>
            <person name="Ohora S."/>
            <person name="Walle B.V."/>
            <person name="Veldhoen N."/>
            <person name="Helbing C.C."/>
            <person name="Birol I."/>
        </authorList>
    </citation>
    <scope>NUCLEOTIDE SEQUENCE [LARGE SCALE GENOMIC DNA]</scope>
</reference>
<dbReference type="Pfam" id="PF12423">
    <property type="entry name" value="KIF1B"/>
    <property type="match status" value="1"/>
</dbReference>
<evidence type="ECO:0000313" key="3">
    <source>
        <dbReference type="Proteomes" id="UP000228934"/>
    </source>
</evidence>
<gene>
    <name evidence="2" type="ORF">AB205_0215120</name>
</gene>
<dbReference type="OrthoDB" id="3176171at2759"/>
<dbReference type="InterPro" id="IPR022140">
    <property type="entry name" value="Kinesin-like_KIF1-typ"/>
</dbReference>